<dbReference type="AlphaFoldDB" id="U4KT77"/>
<dbReference type="RefSeq" id="WP_030005069.1">
    <property type="nucleotide sequence ID" value="NC_022549.1"/>
</dbReference>
<keyword evidence="3" id="KW-1185">Reference proteome</keyword>
<dbReference type="Proteomes" id="UP000032737">
    <property type="component" value="Chromosome"/>
</dbReference>
<feature type="transmembrane region" description="Helical" evidence="1">
    <location>
        <begin position="5"/>
        <end position="26"/>
    </location>
</feature>
<accession>U4KT77</accession>
<evidence type="ECO:0000256" key="1">
    <source>
        <dbReference type="SAM" id="Phobius"/>
    </source>
</evidence>
<proteinExistence type="predicted"/>
<evidence type="ECO:0000313" key="2">
    <source>
        <dbReference type="EMBL" id="CCV66209.1"/>
    </source>
</evidence>
<reference evidence="2 3" key="1">
    <citation type="journal article" date="2013" name="J. Mol. Microbiol. Biotechnol.">
        <title>Analysis of the Complete Genomes of Acholeplasma brassicae , A. palmae and A. laidlawii and Their Comparison to the Obligate Parasites from ' Candidatus Phytoplasma'.</title>
        <authorList>
            <person name="Kube M."/>
            <person name="Siewert C."/>
            <person name="Migdoll A.M."/>
            <person name="Duduk B."/>
            <person name="Holz S."/>
            <person name="Rabus R."/>
            <person name="Seemuller E."/>
            <person name="Mitrovic J."/>
            <person name="Muller I."/>
            <person name="Buttner C."/>
            <person name="Reinhardt R."/>
        </authorList>
    </citation>
    <scope>NUCLEOTIDE SEQUENCE [LARGE SCALE GENOMIC DNA]</scope>
    <source>
        <strain evidence="3">0502</strain>
    </source>
</reference>
<keyword evidence="1" id="KW-0812">Transmembrane</keyword>
<sequence>MRDYILTVVGSLLNFVGVGLLLVTFLKLFSINGTDQEQIMASFDTLIYGMFTMLSFICGFGLLAMRNRLTSK</sequence>
<dbReference type="KEGG" id="abra:BN85311880"/>
<gene>
    <name evidence="2" type="ORF">BN85311880</name>
</gene>
<feature type="transmembrane region" description="Helical" evidence="1">
    <location>
        <begin position="46"/>
        <end position="65"/>
    </location>
</feature>
<dbReference type="EMBL" id="FO681348">
    <property type="protein sequence ID" value="CCV66209.1"/>
    <property type="molecule type" value="Genomic_DNA"/>
</dbReference>
<keyword evidence="1" id="KW-1133">Transmembrane helix</keyword>
<organism evidence="2 3">
    <name type="scientific">Acholeplasma brassicae</name>
    <dbReference type="NCBI Taxonomy" id="61635"/>
    <lineage>
        <taxon>Bacteria</taxon>
        <taxon>Bacillati</taxon>
        <taxon>Mycoplasmatota</taxon>
        <taxon>Mollicutes</taxon>
        <taxon>Acholeplasmatales</taxon>
        <taxon>Acholeplasmataceae</taxon>
        <taxon>Acholeplasma</taxon>
    </lineage>
</organism>
<protein>
    <submittedName>
        <fullName evidence="2">Uncharacterized protein</fullName>
    </submittedName>
</protein>
<dbReference type="HOGENOM" id="CLU_2713098_0_0_14"/>
<dbReference type="STRING" id="61635.BN85311880"/>
<evidence type="ECO:0000313" key="3">
    <source>
        <dbReference type="Proteomes" id="UP000032737"/>
    </source>
</evidence>
<name>U4KT77_9MOLU</name>
<keyword evidence="1" id="KW-0472">Membrane</keyword>